<dbReference type="PANTHER" id="PTHR21137">
    <property type="entry name" value="ODORANT RECEPTOR"/>
    <property type="match status" value="1"/>
</dbReference>
<dbReference type="EMBL" id="KU523679">
    <property type="protein sequence ID" value="APZ81501.1"/>
    <property type="molecule type" value="mRNA"/>
</dbReference>
<name>A0A2I4PH74_ADELI</name>
<feature type="transmembrane region" description="Helical" evidence="10">
    <location>
        <begin position="380"/>
        <end position="403"/>
    </location>
</feature>
<feature type="transmembrane region" description="Helical" evidence="10">
    <location>
        <begin position="138"/>
        <end position="157"/>
    </location>
</feature>
<accession>A0A2I4PH74</accession>
<comment type="similarity">
    <text evidence="10">Belongs to the insect chemoreceptor superfamily. Heteromeric odorant receptor channel (TC 1.A.69) family.</text>
</comment>
<feature type="transmembrane region" description="Helical" evidence="10">
    <location>
        <begin position="210"/>
        <end position="230"/>
    </location>
</feature>
<dbReference type="PANTHER" id="PTHR21137:SF35">
    <property type="entry name" value="ODORANT RECEPTOR 19A-RELATED"/>
    <property type="match status" value="1"/>
</dbReference>
<feature type="transmembrane region" description="Helical" evidence="10">
    <location>
        <begin position="280"/>
        <end position="302"/>
    </location>
</feature>
<keyword evidence="2" id="KW-1003">Cell membrane</keyword>
<evidence type="ECO:0000256" key="8">
    <source>
        <dbReference type="ARBA" id="ARBA00023170"/>
    </source>
</evidence>
<evidence type="ECO:0000256" key="3">
    <source>
        <dbReference type="ARBA" id="ARBA00022606"/>
    </source>
</evidence>
<organism evidence="11">
    <name type="scientific">Adelphocoris lineolatus</name>
    <name type="common">Alfalfa plant bug</name>
    <dbReference type="NCBI Taxonomy" id="236346"/>
    <lineage>
        <taxon>Eukaryota</taxon>
        <taxon>Metazoa</taxon>
        <taxon>Ecdysozoa</taxon>
        <taxon>Arthropoda</taxon>
        <taxon>Hexapoda</taxon>
        <taxon>Insecta</taxon>
        <taxon>Pterygota</taxon>
        <taxon>Neoptera</taxon>
        <taxon>Paraneoptera</taxon>
        <taxon>Hemiptera</taxon>
        <taxon>Heteroptera</taxon>
        <taxon>Panheteroptera</taxon>
        <taxon>Cimicomorpha</taxon>
        <taxon>Miridae</taxon>
        <taxon>Mirini</taxon>
        <taxon>Adelphocoris</taxon>
    </lineage>
</organism>
<dbReference type="AlphaFoldDB" id="A0A2I4PH74"/>
<comment type="caution">
    <text evidence="10">Lacks conserved residue(s) required for the propagation of feature annotation.</text>
</comment>
<evidence type="ECO:0000256" key="5">
    <source>
        <dbReference type="ARBA" id="ARBA00022725"/>
    </source>
</evidence>
<evidence type="ECO:0000256" key="6">
    <source>
        <dbReference type="ARBA" id="ARBA00022989"/>
    </source>
</evidence>
<keyword evidence="3 10" id="KW-0716">Sensory transduction</keyword>
<dbReference type="GO" id="GO:0004984">
    <property type="term" value="F:olfactory receptor activity"/>
    <property type="evidence" value="ECO:0007669"/>
    <property type="project" value="InterPro"/>
</dbReference>
<feature type="transmembrane region" description="Helical" evidence="10">
    <location>
        <begin position="308"/>
        <end position="331"/>
    </location>
</feature>
<dbReference type="GO" id="GO:0005886">
    <property type="term" value="C:plasma membrane"/>
    <property type="evidence" value="ECO:0007669"/>
    <property type="project" value="UniProtKB-SubCell"/>
</dbReference>
<sequence>MSGIGRIGDDEIVNGLDIWYLKCSGLWDVFNDYRDSGARNKLFRIWMVITVMFFAPLAFLSTFGPFFVEADLEGLTLIILNPMSCSQTVIKFAVLWYGIETQCKLLDLFKNDFLTCVPPDKKLKASRILTASAKKANILAYLGIFMDAATVAVWNILPILRSEFFRVQLGITAFGTPMKHNKILGFWYPVDYDVAPYVQFVYCYEFFTCFWAGFIIALLEGLIVQLILLLTANIRVLQYLLEEIKASNSNLNSETLLLYAKEYQKLLVVGDDMRHLYNSLITMQLSTGLIILIITIFNFFLSSGNGDIVIMFKFVIYLMYTLVEVALYCYVGSDLETTGDEIGFATYCSEWYKVGVKFRKTLQMMMVRSRYSMAIKFGRLYPVNLMALTNILQMAYSTSMLLYRITNKEEENRV</sequence>
<evidence type="ECO:0000256" key="7">
    <source>
        <dbReference type="ARBA" id="ARBA00023136"/>
    </source>
</evidence>
<comment type="subcellular location">
    <subcellularLocation>
        <location evidence="1 10">Cell membrane</location>
        <topology evidence="1 10">Multi-pass membrane protein</topology>
    </subcellularLocation>
</comment>
<protein>
    <recommendedName>
        <fullName evidence="10">Odorant receptor</fullName>
    </recommendedName>
</protein>
<evidence type="ECO:0000256" key="9">
    <source>
        <dbReference type="ARBA" id="ARBA00023224"/>
    </source>
</evidence>
<proteinExistence type="evidence at transcript level"/>
<keyword evidence="4 10" id="KW-0812">Transmembrane</keyword>
<feature type="transmembrane region" description="Helical" evidence="10">
    <location>
        <begin position="43"/>
        <end position="68"/>
    </location>
</feature>
<keyword evidence="8 10" id="KW-0675">Receptor</keyword>
<dbReference type="Pfam" id="PF02949">
    <property type="entry name" value="7tm_6"/>
    <property type="match status" value="1"/>
</dbReference>
<evidence type="ECO:0000256" key="10">
    <source>
        <dbReference type="RuleBase" id="RU351113"/>
    </source>
</evidence>
<dbReference type="GO" id="GO:0005549">
    <property type="term" value="F:odorant binding"/>
    <property type="evidence" value="ECO:0007669"/>
    <property type="project" value="InterPro"/>
</dbReference>
<evidence type="ECO:0000256" key="4">
    <source>
        <dbReference type="ARBA" id="ARBA00022692"/>
    </source>
</evidence>
<keyword evidence="7 10" id="KW-0472">Membrane</keyword>
<evidence type="ECO:0000256" key="1">
    <source>
        <dbReference type="ARBA" id="ARBA00004651"/>
    </source>
</evidence>
<reference evidence="11" key="1">
    <citation type="submission" date="2016-01" db="EMBL/GenBank/DDBJ databases">
        <title>Candidate chemosensory genes identified in Adelphocoris lineolatus (Goeze) (Hemiptera: Miridae) by antennal transcriptome analysis.</title>
        <authorList>
            <person name="Xiao Y."/>
        </authorList>
    </citation>
    <scope>NUCLEOTIDE SEQUENCE</scope>
</reference>
<keyword evidence="9 10" id="KW-0807">Transducer</keyword>
<dbReference type="GO" id="GO:0007165">
    <property type="term" value="P:signal transduction"/>
    <property type="evidence" value="ECO:0007669"/>
    <property type="project" value="UniProtKB-KW"/>
</dbReference>
<evidence type="ECO:0000313" key="11">
    <source>
        <dbReference type="EMBL" id="APZ81501.1"/>
    </source>
</evidence>
<keyword evidence="6 10" id="KW-1133">Transmembrane helix</keyword>
<evidence type="ECO:0000256" key="2">
    <source>
        <dbReference type="ARBA" id="ARBA00022475"/>
    </source>
</evidence>
<dbReference type="InterPro" id="IPR004117">
    <property type="entry name" value="7tm6_olfct_rcpt"/>
</dbReference>
<keyword evidence="5 10" id="KW-0552">Olfaction</keyword>